<dbReference type="EMBL" id="CP113088">
    <property type="protein sequence ID" value="WAC03296.1"/>
    <property type="molecule type" value="Genomic_DNA"/>
</dbReference>
<evidence type="ECO:0000313" key="3">
    <source>
        <dbReference type="EMBL" id="WAC03296.1"/>
    </source>
</evidence>
<name>A0A9E8MXQ4_9FLAO</name>
<gene>
    <name evidence="3" type="ORF">N7U66_06955</name>
</gene>
<accession>A0A9E8MXQ4</accession>
<evidence type="ECO:0000256" key="1">
    <source>
        <dbReference type="SAM" id="MobiDB-lite"/>
    </source>
</evidence>
<dbReference type="KEGG" id="lnu:N7U66_06955"/>
<sequence>MLNQRKHKKFNYQSRFSEENLTEKKNKHEALREVSSEWGKTGRTSPDRSKRITLPLLLLLLGIIIAILYYLET</sequence>
<feature type="compositionally biased region" description="Basic residues" evidence="1">
    <location>
        <begin position="1"/>
        <end position="10"/>
    </location>
</feature>
<keyword evidence="2" id="KW-0472">Membrane</keyword>
<dbReference type="Proteomes" id="UP001164705">
    <property type="component" value="Chromosome"/>
</dbReference>
<evidence type="ECO:0000313" key="4">
    <source>
        <dbReference type="Proteomes" id="UP001164705"/>
    </source>
</evidence>
<reference evidence="3" key="1">
    <citation type="submission" date="2022-11" db="EMBL/GenBank/DDBJ databases">
        <title>Lacinutrix neustonica HL-RS19T sp. nov., isolated from the surface microlayer sample of brackish Lake Shihwa.</title>
        <authorList>
            <person name="Choi J.Y."/>
            <person name="Hwang C.Y."/>
        </authorList>
    </citation>
    <scope>NUCLEOTIDE SEQUENCE</scope>
    <source>
        <strain evidence="3">HL-RS19</strain>
    </source>
</reference>
<evidence type="ECO:0000256" key="2">
    <source>
        <dbReference type="SAM" id="Phobius"/>
    </source>
</evidence>
<feature type="region of interest" description="Disordered" evidence="1">
    <location>
        <begin position="1"/>
        <end position="24"/>
    </location>
</feature>
<keyword evidence="2" id="KW-1133">Transmembrane helix</keyword>
<dbReference type="AlphaFoldDB" id="A0A9E8MXQ4"/>
<keyword evidence="2" id="KW-0812">Transmembrane</keyword>
<organism evidence="3 4">
    <name type="scientific">Lacinutrix neustonica</name>
    <dbReference type="NCBI Taxonomy" id="2980107"/>
    <lineage>
        <taxon>Bacteria</taxon>
        <taxon>Pseudomonadati</taxon>
        <taxon>Bacteroidota</taxon>
        <taxon>Flavobacteriia</taxon>
        <taxon>Flavobacteriales</taxon>
        <taxon>Flavobacteriaceae</taxon>
        <taxon>Lacinutrix</taxon>
    </lineage>
</organism>
<feature type="transmembrane region" description="Helical" evidence="2">
    <location>
        <begin position="52"/>
        <end position="71"/>
    </location>
</feature>
<proteinExistence type="predicted"/>
<keyword evidence="4" id="KW-1185">Reference proteome</keyword>
<protein>
    <submittedName>
        <fullName evidence="3">Uncharacterized protein</fullName>
    </submittedName>
</protein>
<dbReference type="RefSeq" id="WP_267677874.1">
    <property type="nucleotide sequence ID" value="NZ_CP113088.1"/>
</dbReference>